<dbReference type="SUPFAM" id="SSF51621">
    <property type="entry name" value="Phosphoenolpyruvate/pyruvate domain"/>
    <property type="match status" value="1"/>
</dbReference>
<dbReference type="STRING" id="441119.SAMN04488047_1466"/>
<accession>A0A1I5WGC5</accession>
<reference evidence="2 3" key="1">
    <citation type="submission" date="2016-10" db="EMBL/GenBank/DDBJ databases">
        <authorList>
            <person name="de Groot N.N."/>
        </authorList>
    </citation>
    <scope>NUCLEOTIDE SEQUENCE [LARGE SCALE GENOMIC DNA]</scope>
    <source>
        <strain evidence="2 3">DSM 19547</strain>
    </source>
</reference>
<gene>
    <name evidence="2" type="ORF">SAMN04488047_1466</name>
</gene>
<name>A0A1I5WGC5_9RHOB</name>
<keyword evidence="2" id="KW-0670">Pyruvate</keyword>
<organism evidence="2 3">
    <name type="scientific">Tranquillimonas alkanivorans</name>
    <dbReference type="NCBI Taxonomy" id="441119"/>
    <lineage>
        <taxon>Bacteria</taxon>
        <taxon>Pseudomonadati</taxon>
        <taxon>Pseudomonadota</taxon>
        <taxon>Alphaproteobacteria</taxon>
        <taxon>Rhodobacterales</taxon>
        <taxon>Roseobacteraceae</taxon>
        <taxon>Tranquillimonas</taxon>
    </lineage>
</organism>
<dbReference type="GO" id="GO:0016787">
    <property type="term" value="F:hydrolase activity"/>
    <property type="evidence" value="ECO:0007669"/>
    <property type="project" value="UniProtKB-KW"/>
</dbReference>
<dbReference type="AlphaFoldDB" id="A0A1I5WGC5"/>
<dbReference type="OrthoDB" id="7853641at2"/>
<dbReference type="InterPro" id="IPR009215">
    <property type="entry name" value="TIM-br_IGPS-like"/>
</dbReference>
<evidence type="ECO:0000313" key="2">
    <source>
        <dbReference type="EMBL" id="SFQ18770.1"/>
    </source>
</evidence>
<dbReference type="InterPro" id="IPR013785">
    <property type="entry name" value="Aldolase_TIM"/>
</dbReference>
<dbReference type="EMBL" id="FOXA01000046">
    <property type="protein sequence ID" value="SFQ18770.1"/>
    <property type="molecule type" value="Genomic_DNA"/>
</dbReference>
<dbReference type="Pfam" id="PF09370">
    <property type="entry name" value="PEP_hydrolase"/>
    <property type="match status" value="1"/>
</dbReference>
<dbReference type="Gene3D" id="3.20.20.70">
    <property type="entry name" value="Aldolase class I"/>
    <property type="match status" value="1"/>
</dbReference>
<dbReference type="InterPro" id="IPR015813">
    <property type="entry name" value="Pyrv/PenolPyrv_kinase-like_dom"/>
</dbReference>
<protein>
    <submittedName>
        <fullName evidence="2">Phosphoenolpyruvate hydrolase-like</fullName>
    </submittedName>
</protein>
<keyword evidence="3" id="KW-1185">Reference proteome</keyword>
<evidence type="ECO:0000259" key="1">
    <source>
        <dbReference type="Pfam" id="PF09370"/>
    </source>
</evidence>
<feature type="domain" description="TIM-barrel" evidence="1">
    <location>
        <begin position="68"/>
        <end position="153"/>
    </location>
</feature>
<sequence length="210" mass="22782">MRSFSKWQITGTRGGTLPSCFLGSAPPLPPNEMPPEISLLLPRTGSAQDVVDDLPDSLPAGAGLALFLADPNLNPARLARRMRERGLSWVCNLPSVGQHEHEFRRYLREVDLDHDREMRALETLSGHGISTIATVSSPLDCHAVAQAAAVFVLPPLPDFSHGLPHLERRTQLESRVRAAAPGVLLLGLREEGEGTVGLDAAVRRPEPFTP</sequence>
<dbReference type="Proteomes" id="UP000199356">
    <property type="component" value="Unassembled WGS sequence"/>
</dbReference>
<evidence type="ECO:0000313" key="3">
    <source>
        <dbReference type="Proteomes" id="UP000199356"/>
    </source>
</evidence>
<keyword evidence="2" id="KW-0378">Hydrolase</keyword>
<proteinExistence type="predicted"/>